<dbReference type="PRINTS" id="PR01038">
    <property type="entry name" value="TRNASYNTHARG"/>
</dbReference>
<evidence type="ECO:0000256" key="3">
    <source>
        <dbReference type="ARBA" id="ARBA00022598"/>
    </source>
</evidence>
<evidence type="ECO:0000256" key="2">
    <source>
        <dbReference type="ARBA" id="ARBA00022490"/>
    </source>
</evidence>
<dbReference type="SMART" id="SM01016">
    <property type="entry name" value="Arg_tRNA_synt_N"/>
    <property type="match status" value="1"/>
</dbReference>
<accession>A0A014M260</accession>
<evidence type="ECO:0000256" key="10">
    <source>
        <dbReference type="RuleBase" id="RU363038"/>
    </source>
</evidence>
<evidence type="ECO:0000256" key="5">
    <source>
        <dbReference type="ARBA" id="ARBA00022840"/>
    </source>
</evidence>
<dbReference type="EMBL" id="JFAD01000025">
    <property type="protein sequence ID" value="EXU61048.1"/>
    <property type="molecule type" value="Genomic_DNA"/>
</dbReference>
<evidence type="ECO:0000256" key="7">
    <source>
        <dbReference type="ARBA" id="ARBA00023146"/>
    </source>
</evidence>
<dbReference type="InterPro" id="IPR001278">
    <property type="entry name" value="Arg-tRNA-ligase"/>
</dbReference>
<dbReference type="RefSeq" id="WP_044284292.1">
    <property type="nucleotide sequence ID" value="NZ_JFAD01000025.1"/>
</dbReference>
<dbReference type="SUPFAM" id="SSF55190">
    <property type="entry name" value="Arginyl-tRNA synthetase (ArgRS), N-terminal 'additional' domain"/>
    <property type="match status" value="1"/>
</dbReference>
<name>A0A014M260_9BACT</name>
<comment type="catalytic activity">
    <reaction evidence="8 9">
        <text>tRNA(Arg) + L-arginine + ATP = L-arginyl-tRNA(Arg) + AMP + diphosphate</text>
        <dbReference type="Rhea" id="RHEA:20301"/>
        <dbReference type="Rhea" id="RHEA-COMP:9658"/>
        <dbReference type="Rhea" id="RHEA-COMP:9673"/>
        <dbReference type="ChEBI" id="CHEBI:30616"/>
        <dbReference type="ChEBI" id="CHEBI:32682"/>
        <dbReference type="ChEBI" id="CHEBI:33019"/>
        <dbReference type="ChEBI" id="CHEBI:78442"/>
        <dbReference type="ChEBI" id="CHEBI:78513"/>
        <dbReference type="ChEBI" id="CHEBI:456215"/>
        <dbReference type="EC" id="6.1.1.19"/>
    </reaction>
</comment>
<dbReference type="InterPro" id="IPR036695">
    <property type="entry name" value="Arg-tRNA-synth_N_sf"/>
</dbReference>
<dbReference type="InterPro" id="IPR014729">
    <property type="entry name" value="Rossmann-like_a/b/a_fold"/>
</dbReference>
<evidence type="ECO:0000256" key="1">
    <source>
        <dbReference type="ARBA" id="ARBA00005594"/>
    </source>
</evidence>
<keyword evidence="5 9" id="KW-0067">ATP-binding</keyword>
<dbReference type="Gene3D" id="1.10.730.10">
    <property type="entry name" value="Isoleucyl-tRNA Synthetase, Domain 1"/>
    <property type="match status" value="1"/>
</dbReference>
<keyword evidence="6 9" id="KW-0648">Protein biosynthesis</keyword>
<dbReference type="InterPro" id="IPR009080">
    <property type="entry name" value="tRNAsynth_Ia_anticodon-bd"/>
</dbReference>
<dbReference type="GO" id="GO:0006420">
    <property type="term" value="P:arginyl-tRNA aminoacylation"/>
    <property type="evidence" value="ECO:0007669"/>
    <property type="project" value="UniProtKB-UniRule"/>
</dbReference>
<comment type="similarity">
    <text evidence="1 9 10">Belongs to the class-I aminoacyl-tRNA synthetase family.</text>
</comment>
<dbReference type="GO" id="GO:0004814">
    <property type="term" value="F:arginine-tRNA ligase activity"/>
    <property type="evidence" value="ECO:0007669"/>
    <property type="project" value="UniProtKB-UniRule"/>
</dbReference>
<protein>
    <recommendedName>
        <fullName evidence="9">Arginine--tRNA ligase</fullName>
        <ecNumber evidence="9">6.1.1.19</ecNumber>
    </recommendedName>
    <alternativeName>
        <fullName evidence="9">Arginyl-tRNA synthetase</fullName>
        <shortName evidence="9">ArgRS</shortName>
    </alternativeName>
</protein>
<evidence type="ECO:0000259" key="11">
    <source>
        <dbReference type="SMART" id="SM00836"/>
    </source>
</evidence>
<keyword evidence="4 9" id="KW-0547">Nucleotide-binding</keyword>
<sequence>MNKKISNQISEFFIKNNLIFDKTKIIVEKSKNFGDFSTNVALIFSKQNKLKPLELAEKIKNWLNQQELGLEKIEIASPGFLNFFVSKTEYSKIVKKIIDQNENFGRSFLSKKINVEFVSANPTGFLHLGHLRSAVIGDILSNILEFSGNSVLREYYVNDFGSQIDKLVSSVFARYQQIFKDIPLPEEAYLGEEIILMAKNFFDEYGNKFESSSLENSEIYSIFRQKALDFFLSEIKKDLSNLSIKFDKFTSESDLFLSGNVQKTLENIGFTYKKDNALWLKTSDFGDQKDRVLIKNGGNYTYFSSDIAYHLHKINSEFKPDILINIWGADHIGYVDRVNAALKIANQENKLQILLYQLVKLVKNGKEFKMSKRKGQTFTIKDLLQVANADTIRYFIAERGYNSLVEFDVDLASSIDSQNPLFLIQYAHARAVNLLAKSNLNVQNLSTFKLENETNLISKLNQFEEIVLKIAKNYKINLLPKYLLELANLFNSFYSNTKILNNSDTNNLLCLTKAVSIVLKNGLKLLGIKAKERI</sequence>
<reference evidence="13 14" key="1">
    <citation type="submission" date="2014-03" db="EMBL/GenBank/DDBJ databases">
        <title>Genome sequence of Mycoplasma ovipneumoniae strain 14811.</title>
        <authorList>
            <person name="Sirand-Pugnet P."/>
            <person name="Breton M."/>
            <person name="Dordet-Frisoni E."/>
            <person name="Baranowski E."/>
            <person name="Barre A."/>
            <person name="Couture C."/>
            <person name="Dupuy V."/>
            <person name="Gaurivaud P."/>
            <person name="Jacob D."/>
            <person name="Lemaitre C."/>
            <person name="Manso-Silvan L."/>
            <person name="Nikolski M."/>
            <person name="Nouvel L.-X."/>
            <person name="Poumarat F."/>
            <person name="Tardy F."/>
            <person name="Thebault P."/>
            <person name="Theil S."/>
            <person name="Citti C."/>
            <person name="Thiaucourt F."/>
            <person name="Blanchard A."/>
        </authorList>
    </citation>
    <scope>NUCLEOTIDE SEQUENCE [LARGE SCALE GENOMIC DNA]</scope>
    <source>
        <strain evidence="13 14">14811</strain>
    </source>
</reference>
<dbReference type="Proteomes" id="UP000020977">
    <property type="component" value="Unassembled WGS sequence"/>
</dbReference>
<dbReference type="STRING" id="1188239.MOVI_4590"/>
<dbReference type="Pfam" id="PF03485">
    <property type="entry name" value="Arg_tRNA_synt_N"/>
    <property type="match status" value="1"/>
</dbReference>
<dbReference type="SUPFAM" id="SSF52374">
    <property type="entry name" value="Nucleotidylyl transferase"/>
    <property type="match status" value="1"/>
</dbReference>
<dbReference type="AlphaFoldDB" id="A0A014M260"/>
<evidence type="ECO:0000313" key="13">
    <source>
        <dbReference type="EMBL" id="EXU61048.1"/>
    </source>
</evidence>
<comment type="subunit">
    <text evidence="9">Monomer.</text>
</comment>
<keyword evidence="3 9" id="KW-0436">Ligase</keyword>
<feature type="domain" description="Arginyl tRNA synthetase N-terminal" evidence="12">
    <location>
        <begin position="3"/>
        <end position="85"/>
    </location>
</feature>
<dbReference type="InterPro" id="IPR035684">
    <property type="entry name" value="ArgRS_core"/>
</dbReference>
<dbReference type="SUPFAM" id="SSF47323">
    <property type="entry name" value="Anticodon-binding domain of a subclass of class I aminoacyl-tRNA synthetases"/>
    <property type="match status" value="1"/>
</dbReference>
<evidence type="ECO:0000256" key="6">
    <source>
        <dbReference type="ARBA" id="ARBA00022917"/>
    </source>
</evidence>
<dbReference type="EC" id="6.1.1.19" evidence="9"/>
<keyword evidence="2 9" id="KW-0963">Cytoplasm</keyword>
<evidence type="ECO:0000256" key="9">
    <source>
        <dbReference type="HAMAP-Rule" id="MF_00123"/>
    </source>
</evidence>
<dbReference type="GO" id="GO:0005737">
    <property type="term" value="C:cytoplasm"/>
    <property type="evidence" value="ECO:0007669"/>
    <property type="project" value="UniProtKB-SubCell"/>
</dbReference>
<dbReference type="GO" id="GO:0005524">
    <property type="term" value="F:ATP binding"/>
    <property type="evidence" value="ECO:0007669"/>
    <property type="project" value="UniProtKB-UniRule"/>
</dbReference>
<dbReference type="Gene3D" id="3.40.50.620">
    <property type="entry name" value="HUPs"/>
    <property type="match status" value="1"/>
</dbReference>
<feature type="short sequence motif" description="'HIGH' region" evidence="9">
    <location>
        <begin position="120"/>
        <end position="130"/>
    </location>
</feature>
<evidence type="ECO:0000313" key="14">
    <source>
        <dbReference type="Proteomes" id="UP000020977"/>
    </source>
</evidence>
<evidence type="ECO:0000259" key="12">
    <source>
        <dbReference type="SMART" id="SM01016"/>
    </source>
</evidence>
<dbReference type="InterPro" id="IPR001412">
    <property type="entry name" value="aa-tRNA-synth_I_CS"/>
</dbReference>
<comment type="subcellular location">
    <subcellularLocation>
        <location evidence="9">Cytoplasm</location>
    </subcellularLocation>
</comment>
<dbReference type="HAMAP" id="MF_00123">
    <property type="entry name" value="Arg_tRNA_synth"/>
    <property type="match status" value="1"/>
</dbReference>
<dbReference type="SMART" id="SM00836">
    <property type="entry name" value="DALR_1"/>
    <property type="match status" value="1"/>
</dbReference>
<dbReference type="InterPro" id="IPR005148">
    <property type="entry name" value="Arg-tRNA-synth_N"/>
</dbReference>
<dbReference type="CDD" id="cd00671">
    <property type="entry name" value="ArgRS_core"/>
    <property type="match status" value="1"/>
</dbReference>
<dbReference type="Gene3D" id="3.30.1360.70">
    <property type="entry name" value="Arginyl tRNA synthetase N-terminal domain"/>
    <property type="match status" value="1"/>
</dbReference>
<keyword evidence="7 9" id="KW-0030">Aminoacyl-tRNA synthetase</keyword>
<dbReference type="PANTHER" id="PTHR11956:SF5">
    <property type="entry name" value="ARGININE--TRNA LIGASE, CYTOPLASMIC"/>
    <property type="match status" value="1"/>
</dbReference>
<dbReference type="InterPro" id="IPR008909">
    <property type="entry name" value="DALR_anticod-bd"/>
</dbReference>
<dbReference type="NCBIfam" id="TIGR00456">
    <property type="entry name" value="argS"/>
    <property type="match status" value="1"/>
</dbReference>
<dbReference type="Pfam" id="PF00750">
    <property type="entry name" value="tRNA-synt_1d"/>
    <property type="match status" value="1"/>
</dbReference>
<proteinExistence type="inferred from homology"/>
<evidence type="ECO:0000256" key="8">
    <source>
        <dbReference type="ARBA" id="ARBA00049339"/>
    </source>
</evidence>
<comment type="caution">
    <text evidence="13">The sequence shown here is derived from an EMBL/GenBank/DDBJ whole genome shotgun (WGS) entry which is preliminary data.</text>
</comment>
<gene>
    <name evidence="9 13" type="primary">argS</name>
    <name evidence="13" type="ORF">MOVI_4590</name>
</gene>
<dbReference type="PROSITE" id="PS00178">
    <property type="entry name" value="AA_TRNA_LIGASE_I"/>
    <property type="match status" value="1"/>
</dbReference>
<evidence type="ECO:0000256" key="4">
    <source>
        <dbReference type="ARBA" id="ARBA00022741"/>
    </source>
</evidence>
<dbReference type="Pfam" id="PF05746">
    <property type="entry name" value="DALR_1"/>
    <property type="match status" value="1"/>
</dbReference>
<feature type="domain" description="DALR anticodon binding" evidence="11">
    <location>
        <begin position="424"/>
        <end position="534"/>
    </location>
</feature>
<dbReference type="PANTHER" id="PTHR11956">
    <property type="entry name" value="ARGINYL-TRNA SYNTHETASE"/>
    <property type="match status" value="1"/>
</dbReference>
<dbReference type="PATRIC" id="fig|1188239.3.peg.1126"/>
<dbReference type="eggNOG" id="COG0018">
    <property type="taxonomic scope" value="Bacteria"/>
</dbReference>
<organism evidence="13 14">
    <name type="scientific">Mesomycoplasma ovipneumoniae 14811</name>
    <dbReference type="NCBI Taxonomy" id="1188239"/>
    <lineage>
        <taxon>Bacteria</taxon>
        <taxon>Bacillati</taxon>
        <taxon>Mycoplasmatota</taxon>
        <taxon>Mycoplasmoidales</taxon>
        <taxon>Metamycoplasmataceae</taxon>
        <taxon>Mesomycoplasma</taxon>
    </lineage>
</organism>